<dbReference type="EMBL" id="BTGU01000053">
    <property type="protein sequence ID" value="GMN54809.1"/>
    <property type="molecule type" value="Genomic_DNA"/>
</dbReference>
<sequence length="117" mass="13122">MVQTWPAEQADSDDSLDIVKWVRRKVNLTNGVFQVLDPKVPSSLQQEMLGALDLALRCTSVMPEKRPSTFEVVKSLQSLGSKTCLPSIEFSASEDHSVLAWKPNKKTTPFRFTLPFV</sequence>
<organism evidence="1 2">
    <name type="scientific">Ficus carica</name>
    <name type="common">Common fig</name>
    <dbReference type="NCBI Taxonomy" id="3494"/>
    <lineage>
        <taxon>Eukaryota</taxon>
        <taxon>Viridiplantae</taxon>
        <taxon>Streptophyta</taxon>
        <taxon>Embryophyta</taxon>
        <taxon>Tracheophyta</taxon>
        <taxon>Spermatophyta</taxon>
        <taxon>Magnoliopsida</taxon>
        <taxon>eudicotyledons</taxon>
        <taxon>Gunneridae</taxon>
        <taxon>Pentapetalae</taxon>
        <taxon>rosids</taxon>
        <taxon>fabids</taxon>
        <taxon>Rosales</taxon>
        <taxon>Moraceae</taxon>
        <taxon>Ficeae</taxon>
        <taxon>Ficus</taxon>
    </lineage>
</organism>
<evidence type="ECO:0000313" key="1">
    <source>
        <dbReference type="EMBL" id="GMN54809.1"/>
    </source>
</evidence>
<protein>
    <submittedName>
        <fullName evidence="1">Uncharacterized protein</fullName>
    </submittedName>
</protein>
<evidence type="ECO:0000313" key="2">
    <source>
        <dbReference type="Proteomes" id="UP001187192"/>
    </source>
</evidence>
<proteinExistence type="predicted"/>
<dbReference type="Gene3D" id="1.10.510.10">
    <property type="entry name" value="Transferase(Phosphotransferase) domain 1"/>
    <property type="match status" value="1"/>
</dbReference>
<dbReference type="AlphaFoldDB" id="A0AA88AFN5"/>
<name>A0AA88AFN5_FICCA</name>
<accession>A0AA88AFN5</accession>
<reference evidence="1" key="1">
    <citation type="submission" date="2023-07" db="EMBL/GenBank/DDBJ databases">
        <title>draft genome sequence of fig (Ficus carica).</title>
        <authorList>
            <person name="Takahashi T."/>
            <person name="Nishimura K."/>
        </authorList>
    </citation>
    <scope>NUCLEOTIDE SEQUENCE</scope>
</reference>
<dbReference type="Proteomes" id="UP001187192">
    <property type="component" value="Unassembled WGS sequence"/>
</dbReference>
<comment type="caution">
    <text evidence="1">The sequence shown here is derived from an EMBL/GenBank/DDBJ whole genome shotgun (WGS) entry which is preliminary data.</text>
</comment>
<keyword evidence="2" id="KW-1185">Reference proteome</keyword>
<gene>
    <name evidence="1" type="ORF">TIFTF001_023930</name>
</gene>